<dbReference type="Proteomes" id="UP000030748">
    <property type="component" value="Unassembled WGS sequence"/>
</dbReference>
<evidence type="ECO:0000313" key="3">
    <source>
        <dbReference type="Proteomes" id="UP000030748"/>
    </source>
</evidence>
<sequence length="26" mass="3241">MQKPVPNYGSYTRHRSSSFRRFRLLR</sequence>
<feature type="compositionally biased region" description="Basic residues" evidence="1">
    <location>
        <begin position="12"/>
        <end position="26"/>
    </location>
</feature>
<evidence type="ECO:0000313" key="2">
    <source>
        <dbReference type="EMBL" id="EYU45532.1"/>
    </source>
</evidence>
<protein>
    <submittedName>
        <fullName evidence="2">Uncharacterized protein</fullName>
    </submittedName>
</protein>
<evidence type="ECO:0000256" key="1">
    <source>
        <dbReference type="SAM" id="MobiDB-lite"/>
    </source>
</evidence>
<accession>A0A022RYD5</accession>
<feature type="non-terminal residue" evidence="2">
    <location>
        <position position="26"/>
    </location>
</feature>
<name>A0A022RYD5_ERYGU</name>
<reference evidence="2 3" key="1">
    <citation type="journal article" date="2013" name="Proc. Natl. Acad. Sci. U.S.A.">
        <title>Fine-scale variation in meiotic recombination in Mimulus inferred from population shotgun sequencing.</title>
        <authorList>
            <person name="Hellsten U."/>
            <person name="Wright K.M."/>
            <person name="Jenkins J."/>
            <person name="Shu S."/>
            <person name="Yuan Y."/>
            <person name="Wessler S.R."/>
            <person name="Schmutz J."/>
            <person name="Willis J.H."/>
            <person name="Rokhsar D.S."/>
        </authorList>
    </citation>
    <scope>NUCLEOTIDE SEQUENCE [LARGE SCALE GENOMIC DNA]</scope>
    <source>
        <strain evidence="3">cv. DUN x IM62</strain>
    </source>
</reference>
<organism evidence="2 3">
    <name type="scientific">Erythranthe guttata</name>
    <name type="common">Yellow monkey flower</name>
    <name type="synonym">Mimulus guttatus</name>
    <dbReference type="NCBI Taxonomy" id="4155"/>
    <lineage>
        <taxon>Eukaryota</taxon>
        <taxon>Viridiplantae</taxon>
        <taxon>Streptophyta</taxon>
        <taxon>Embryophyta</taxon>
        <taxon>Tracheophyta</taxon>
        <taxon>Spermatophyta</taxon>
        <taxon>Magnoliopsida</taxon>
        <taxon>eudicotyledons</taxon>
        <taxon>Gunneridae</taxon>
        <taxon>Pentapetalae</taxon>
        <taxon>asterids</taxon>
        <taxon>lamiids</taxon>
        <taxon>Lamiales</taxon>
        <taxon>Phrymaceae</taxon>
        <taxon>Erythranthe</taxon>
    </lineage>
</organism>
<dbReference type="AlphaFoldDB" id="A0A022RYD5"/>
<proteinExistence type="predicted"/>
<keyword evidence="3" id="KW-1185">Reference proteome</keyword>
<feature type="region of interest" description="Disordered" evidence="1">
    <location>
        <begin position="1"/>
        <end position="26"/>
    </location>
</feature>
<gene>
    <name evidence="2" type="ORF">MIMGU_mgv11b0237181mg</name>
</gene>
<dbReference type="EMBL" id="KI630180">
    <property type="protein sequence ID" value="EYU45532.1"/>
    <property type="molecule type" value="Genomic_DNA"/>
</dbReference>